<protein>
    <submittedName>
        <fullName evidence="1">Hypothetical protein CDS</fullName>
    </submittedName>
</protein>
<name>A0A8H2RYG3_SALDE</name>
<evidence type="ECO:0000313" key="1">
    <source>
        <dbReference type="EMBL" id="VXG72414.1"/>
    </source>
</evidence>
<organism evidence="1">
    <name type="scientific">Salmonella derby</name>
    <dbReference type="NCBI Taxonomy" id="28144"/>
    <lineage>
        <taxon>Bacteria</taxon>
        <taxon>Pseudomonadati</taxon>
        <taxon>Pseudomonadota</taxon>
        <taxon>Gammaproteobacteria</taxon>
        <taxon>Enterobacterales</taxon>
        <taxon>Enterobacteriaceae</taxon>
        <taxon>Salmonella</taxon>
    </lineage>
</organism>
<accession>A0A8H2RYG3</accession>
<dbReference type="AlphaFoldDB" id="A0A8H2RYG3"/>
<dbReference type="EMBL" id="LR735282">
    <property type="protein sequence ID" value="VXG72414.1"/>
    <property type="molecule type" value="Genomic_DNA"/>
</dbReference>
<proteinExistence type="predicted"/>
<sequence>MRKKKALVNTSFYFPLQRLIYFYSLFMHKNAFNLLLNRFR</sequence>
<reference evidence="1" key="1">
    <citation type="submission" date="2019-10" db="EMBL/GenBank/DDBJ databases">
        <authorList>
            <person name="Pongolini S."/>
            <person name="Scaltriti E."/>
            <person name="Menozzi I."/>
        </authorList>
    </citation>
    <scope>NUCLEOTIDE SEQUENCE</scope>
    <source>
        <strain evidence="1">ER1175</strain>
    </source>
</reference>
<gene>
    <name evidence="1" type="ORF">DER_LOCUS103</name>
</gene>